<dbReference type="PANTHER" id="PTHR11736">
    <property type="entry name" value="MELANOMA-ASSOCIATED ANTIGEN MAGE ANTIGEN"/>
    <property type="match status" value="1"/>
</dbReference>
<accession>A0A814PAE5</accession>
<dbReference type="PANTHER" id="PTHR11736:SF14">
    <property type="entry name" value="NSE3 HOMOLOG, SMC5-SMC6 COMPLEX COMPONENT"/>
    <property type="match status" value="1"/>
</dbReference>
<sequence length="319" mass="37523">MSRMSQSQYHHDDDRDDGMIEKRAQECVEYVLFCCLAEKKSIVRKADLNKNVIKDQSRSFKAILKLLKKYLDEVFGLELIDLDSEKNERFGIRSKFEFDSELDKLTQNEAKKGLSQFSRDSSNFESDQQFHDQLKHSMLMISLSLIFMNGNEIDAQLFWDSLKRLDINRDEKRHKYLGDIFKYFTVDLVKEGYLEYEQIVGIDPPTFKFKWGYRAKLEITKKSILNFVCEMYGGVENCKPEEWVAQYADAMKVDEFNKEINEDEIPMNPVLSQMNRTVNSSQGPKTSQRRSNNELMETDLYDSQSQGSQRPRSSQRLRH</sequence>
<dbReference type="SMART" id="SM01373">
    <property type="entry name" value="MAGE"/>
    <property type="match status" value="1"/>
</dbReference>
<evidence type="ECO:0000313" key="3">
    <source>
        <dbReference type="EMBL" id="CAF1102650.1"/>
    </source>
</evidence>
<feature type="domain" description="MAGE" evidence="2">
    <location>
        <begin position="20"/>
        <end position="246"/>
    </location>
</feature>
<feature type="region of interest" description="Disordered" evidence="1">
    <location>
        <begin position="268"/>
        <end position="319"/>
    </location>
</feature>
<comment type="caution">
    <text evidence="3">The sequence shown here is derived from an EMBL/GenBank/DDBJ whole genome shotgun (WGS) entry which is preliminary data.</text>
</comment>
<dbReference type="PROSITE" id="PS50838">
    <property type="entry name" value="MAGE"/>
    <property type="match status" value="1"/>
</dbReference>
<dbReference type="Gene3D" id="1.10.10.1200">
    <property type="entry name" value="MAGE homology domain, winged helix WH1 motif"/>
    <property type="match status" value="1"/>
</dbReference>
<dbReference type="InterPro" id="IPR002190">
    <property type="entry name" value="MHD_dom"/>
</dbReference>
<proteinExistence type="predicted"/>
<evidence type="ECO:0000259" key="2">
    <source>
        <dbReference type="PROSITE" id="PS50838"/>
    </source>
</evidence>
<protein>
    <recommendedName>
        <fullName evidence="2">MAGE domain-containing protein</fullName>
    </recommendedName>
</protein>
<dbReference type="Proteomes" id="UP000663879">
    <property type="component" value="Unassembled WGS sequence"/>
</dbReference>
<dbReference type="AlphaFoldDB" id="A0A814PAE5"/>
<keyword evidence="4" id="KW-1185">Reference proteome</keyword>
<dbReference type="FunFam" id="1.10.10.1210:FF:000001">
    <property type="entry name" value="melanoma-associated antigen D1"/>
    <property type="match status" value="1"/>
</dbReference>
<feature type="compositionally biased region" description="Low complexity" evidence="1">
    <location>
        <begin position="303"/>
        <end position="312"/>
    </location>
</feature>
<reference evidence="3" key="1">
    <citation type="submission" date="2021-02" db="EMBL/GenBank/DDBJ databases">
        <authorList>
            <person name="Nowell W R."/>
        </authorList>
    </citation>
    <scope>NUCLEOTIDE SEQUENCE</scope>
    <source>
        <strain evidence="3">Ploen Becks lab</strain>
    </source>
</reference>
<dbReference type="InterPro" id="IPR041899">
    <property type="entry name" value="MAGE_WH2"/>
</dbReference>
<name>A0A814PAE5_9BILA</name>
<dbReference type="InterPro" id="IPR041898">
    <property type="entry name" value="MAGE_WH1"/>
</dbReference>
<dbReference type="EMBL" id="CAJNOC010007651">
    <property type="protein sequence ID" value="CAF1102650.1"/>
    <property type="molecule type" value="Genomic_DNA"/>
</dbReference>
<dbReference type="GO" id="GO:0005634">
    <property type="term" value="C:nucleus"/>
    <property type="evidence" value="ECO:0007669"/>
    <property type="project" value="TreeGrafter"/>
</dbReference>
<organism evidence="3 4">
    <name type="scientific">Brachionus calyciflorus</name>
    <dbReference type="NCBI Taxonomy" id="104777"/>
    <lineage>
        <taxon>Eukaryota</taxon>
        <taxon>Metazoa</taxon>
        <taxon>Spiralia</taxon>
        <taxon>Gnathifera</taxon>
        <taxon>Rotifera</taxon>
        <taxon>Eurotatoria</taxon>
        <taxon>Monogononta</taxon>
        <taxon>Pseudotrocha</taxon>
        <taxon>Ploima</taxon>
        <taxon>Brachionidae</taxon>
        <taxon>Brachionus</taxon>
    </lineage>
</organism>
<dbReference type="Gene3D" id="1.10.10.1210">
    <property type="entry name" value="MAGE homology domain, winged helix WH2 motif"/>
    <property type="match status" value="1"/>
</dbReference>
<dbReference type="InterPro" id="IPR037445">
    <property type="entry name" value="MAGE"/>
</dbReference>
<dbReference type="OrthoDB" id="205198at2759"/>
<dbReference type="Pfam" id="PF01454">
    <property type="entry name" value="MAGE"/>
    <property type="match status" value="1"/>
</dbReference>
<feature type="compositionally biased region" description="Polar residues" evidence="1">
    <location>
        <begin position="270"/>
        <end position="295"/>
    </location>
</feature>
<evidence type="ECO:0000313" key="4">
    <source>
        <dbReference type="Proteomes" id="UP000663879"/>
    </source>
</evidence>
<gene>
    <name evidence="3" type="ORF">OXX778_LOCUS21231</name>
</gene>
<evidence type="ECO:0000256" key="1">
    <source>
        <dbReference type="SAM" id="MobiDB-lite"/>
    </source>
</evidence>